<dbReference type="InterPro" id="IPR050559">
    <property type="entry name" value="P-Pant_transferase_sf"/>
</dbReference>
<dbReference type="Gene3D" id="3.90.470.20">
    <property type="entry name" value="4'-phosphopantetheinyl transferase domain"/>
    <property type="match status" value="1"/>
</dbReference>
<protein>
    <recommendedName>
        <fullName evidence="3">4'-phosphopantetheinyl transferase domain-containing protein</fullName>
    </recommendedName>
</protein>
<dbReference type="EMBL" id="BSRI01000002">
    <property type="protein sequence ID" value="GLV56239.1"/>
    <property type="molecule type" value="Genomic_DNA"/>
</dbReference>
<feature type="domain" description="4'-phosphopantetheinyl transferase" evidence="3">
    <location>
        <begin position="43"/>
        <end position="144"/>
    </location>
</feature>
<gene>
    <name evidence="4" type="ORF">KDH_30810</name>
</gene>
<name>A0ABQ6FT80_9CHLR</name>
<evidence type="ECO:0000256" key="2">
    <source>
        <dbReference type="ARBA" id="ARBA00022679"/>
    </source>
</evidence>
<dbReference type="PANTHER" id="PTHR12215">
    <property type="entry name" value="PHOSPHOPANTETHEINE TRANSFERASE"/>
    <property type="match status" value="1"/>
</dbReference>
<evidence type="ECO:0000259" key="3">
    <source>
        <dbReference type="Pfam" id="PF01648"/>
    </source>
</evidence>
<evidence type="ECO:0000313" key="4">
    <source>
        <dbReference type="EMBL" id="GLV56239.1"/>
    </source>
</evidence>
<evidence type="ECO:0000256" key="1">
    <source>
        <dbReference type="ARBA" id="ARBA00010990"/>
    </source>
</evidence>
<keyword evidence="5" id="KW-1185">Reference proteome</keyword>
<accession>A0ABQ6FT80</accession>
<sequence length="168" mass="19322">MIMLQYNEFGKPNLASHDLALPLYFNLAHSHTTIVYAFTCINRVGIDVEYMRTNVEYEELAEHYFSPIEKAQLHAMPIEQKMQAFFAGWTRKEAYIKARGKGLSIPLDSFDVTLQPDRDPRLLACREDPKSVSHWTFYALPADPHYAGALALDGVCEHLQFWHLSSLF</sequence>
<keyword evidence="2" id="KW-0808">Transferase</keyword>
<organism evidence="4 5">
    <name type="scientific">Dictyobacter halimunensis</name>
    <dbReference type="NCBI Taxonomy" id="3026934"/>
    <lineage>
        <taxon>Bacteria</taxon>
        <taxon>Bacillati</taxon>
        <taxon>Chloroflexota</taxon>
        <taxon>Ktedonobacteria</taxon>
        <taxon>Ktedonobacterales</taxon>
        <taxon>Dictyobacteraceae</taxon>
        <taxon>Dictyobacter</taxon>
    </lineage>
</organism>
<dbReference type="InterPro" id="IPR008278">
    <property type="entry name" value="4-PPantetheinyl_Trfase_dom"/>
</dbReference>
<dbReference type="PANTHER" id="PTHR12215:SF10">
    <property type="entry name" value="L-AMINOADIPATE-SEMIALDEHYDE DEHYDROGENASE-PHOSPHOPANTETHEINYL TRANSFERASE"/>
    <property type="match status" value="1"/>
</dbReference>
<dbReference type="Proteomes" id="UP001344906">
    <property type="component" value="Unassembled WGS sequence"/>
</dbReference>
<dbReference type="SUPFAM" id="SSF56214">
    <property type="entry name" value="4'-phosphopantetheinyl transferase"/>
    <property type="match status" value="2"/>
</dbReference>
<reference evidence="4 5" key="1">
    <citation type="submission" date="2023-02" db="EMBL/GenBank/DDBJ databases">
        <title>Dictyobacter halimunensis sp. nov., a new member of the class Ktedonobacteria from forest soil in a geothermal area.</title>
        <authorList>
            <person name="Rachmania M.K."/>
            <person name="Ningsih F."/>
            <person name="Sakai Y."/>
            <person name="Yabe S."/>
            <person name="Yokota A."/>
            <person name="Sjamsuridzal W."/>
        </authorList>
    </citation>
    <scope>NUCLEOTIDE SEQUENCE [LARGE SCALE GENOMIC DNA]</scope>
    <source>
        <strain evidence="4 5">S3.2.2.5</strain>
    </source>
</reference>
<dbReference type="Pfam" id="PF01648">
    <property type="entry name" value="ACPS"/>
    <property type="match status" value="1"/>
</dbReference>
<proteinExistence type="inferred from homology"/>
<comment type="caution">
    <text evidence="4">The sequence shown here is derived from an EMBL/GenBank/DDBJ whole genome shotgun (WGS) entry which is preliminary data.</text>
</comment>
<comment type="similarity">
    <text evidence="1">Belongs to the P-Pant transferase superfamily. Gsp/Sfp/HetI/AcpT family.</text>
</comment>
<dbReference type="InterPro" id="IPR037143">
    <property type="entry name" value="4-PPantetheinyl_Trfase_dom_sf"/>
</dbReference>
<evidence type="ECO:0000313" key="5">
    <source>
        <dbReference type="Proteomes" id="UP001344906"/>
    </source>
</evidence>